<protein>
    <submittedName>
        <fullName evidence="2">Helix-turn-helix domain-containing protein</fullName>
    </submittedName>
</protein>
<organism evidence="2 3">
    <name type="scientific">Streptomyces lancefieldiae</name>
    <dbReference type="NCBI Taxonomy" id="3075520"/>
    <lineage>
        <taxon>Bacteria</taxon>
        <taxon>Bacillati</taxon>
        <taxon>Actinomycetota</taxon>
        <taxon>Actinomycetes</taxon>
        <taxon>Kitasatosporales</taxon>
        <taxon>Streptomycetaceae</taxon>
        <taxon>Streptomyces</taxon>
    </lineage>
</organism>
<evidence type="ECO:0000313" key="3">
    <source>
        <dbReference type="Proteomes" id="UP001180724"/>
    </source>
</evidence>
<feature type="domain" description="HTH cro/C1-type" evidence="1">
    <location>
        <begin position="40"/>
        <end position="91"/>
    </location>
</feature>
<evidence type="ECO:0000313" key="2">
    <source>
        <dbReference type="EMBL" id="MDT0615197.1"/>
    </source>
</evidence>
<dbReference type="PANTHER" id="PTHR35010">
    <property type="entry name" value="BLL4672 PROTEIN-RELATED"/>
    <property type="match status" value="1"/>
</dbReference>
<dbReference type="EMBL" id="JAVRFH010000055">
    <property type="protein sequence ID" value="MDT0615197.1"/>
    <property type="molecule type" value="Genomic_DNA"/>
</dbReference>
<dbReference type="InterPro" id="IPR041413">
    <property type="entry name" value="MLTR_LBD"/>
</dbReference>
<dbReference type="InterPro" id="IPR001387">
    <property type="entry name" value="Cro/C1-type_HTH"/>
</dbReference>
<keyword evidence="3" id="KW-1185">Reference proteome</keyword>
<dbReference type="SUPFAM" id="SSF47413">
    <property type="entry name" value="lambda repressor-like DNA-binding domains"/>
    <property type="match status" value="1"/>
</dbReference>
<dbReference type="Gene3D" id="3.30.450.180">
    <property type="match status" value="1"/>
</dbReference>
<dbReference type="Gene3D" id="1.10.260.40">
    <property type="entry name" value="lambda repressor-like DNA-binding domains"/>
    <property type="match status" value="1"/>
</dbReference>
<gene>
    <name evidence="2" type="ORF">RM812_34155</name>
</gene>
<dbReference type="RefSeq" id="WP_311581986.1">
    <property type="nucleotide sequence ID" value="NZ_JAVRFH010000055.1"/>
</dbReference>
<proteinExistence type="predicted"/>
<accession>A0ABU3B058</accession>
<comment type="caution">
    <text evidence="2">The sequence shown here is derived from an EMBL/GenBank/DDBJ whole genome shotgun (WGS) entry which is preliminary data.</text>
</comment>
<name>A0ABU3B058_9ACTN</name>
<evidence type="ECO:0000259" key="1">
    <source>
        <dbReference type="PROSITE" id="PS50943"/>
    </source>
</evidence>
<dbReference type="PROSITE" id="PS50943">
    <property type="entry name" value="HTH_CROC1"/>
    <property type="match status" value="1"/>
</dbReference>
<reference evidence="2" key="1">
    <citation type="submission" date="2024-05" db="EMBL/GenBank/DDBJ databases">
        <title>30 novel species of actinomycetes from the DSMZ collection.</title>
        <authorList>
            <person name="Nouioui I."/>
        </authorList>
    </citation>
    <scope>NUCLEOTIDE SEQUENCE</scope>
    <source>
        <strain evidence="2">DSM 40712</strain>
    </source>
</reference>
<dbReference type="CDD" id="cd00093">
    <property type="entry name" value="HTH_XRE"/>
    <property type="match status" value="1"/>
</dbReference>
<dbReference type="InterPro" id="IPR010982">
    <property type="entry name" value="Lambda_DNA-bd_dom_sf"/>
</dbReference>
<dbReference type="Pfam" id="PF13560">
    <property type="entry name" value="HTH_31"/>
    <property type="match status" value="1"/>
</dbReference>
<dbReference type="Pfam" id="PF17765">
    <property type="entry name" value="MLTR_LBD"/>
    <property type="match status" value="1"/>
</dbReference>
<dbReference type="Proteomes" id="UP001180724">
    <property type="component" value="Unassembled WGS sequence"/>
</dbReference>
<sequence>MPDDQLRDRPQPTLTRILRRARQRVDPRRFPEVIEVLGPRSRNGLTQAEVAQLLSVSPKWYRNLELGKPLTYSKSLMERVRRILDLSEDEWGAVWQLTQGRTPSDERRPPASRRMPPPAVRRFIDTQPWPAYICDHRWDLIAYNKAVARDFPWVLDGTNVMMWALTHPEARTFLVDWEKAWAPALMAKLQLQAEVIGADAGLQSIIRAVEADAVARRLWSSAALPVVPHLSTRYPRKVLLPRNGSGQLTVTLLTAQVDDMPSCHMTVLVPAYEGLAASAFDA</sequence>